<comment type="similarity">
    <text evidence="1">Belongs to the NodU/CmcH family.</text>
</comment>
<evidence type="ECO:0000313" key="4">
    <source>
        <dbReference type="EMBL" id="GAT68768.1"/>
    </source>
</evidence>
<dbReference type="Proteomes" id="UP000077701">
    <property type="component" value="Unassembled WGS sequence"/>
</dbReference>
<dbReference type="Pfam" id="PF16861">
    <property type="entry name" value="Carbam_trans_C"/>
    <property type="match status" value="1"/>
</dbReference>
<protein>
    <submittedName>
        <fullName evidence="4">Carbamoyl transferase</fullName>
    </submittedName>
</protein>
<reference evidence="5" key="2">
    <citation type="submission" date="2016-04" db="EMBL/GenBank/DDBJ databases">
        <title>Planomonospora sphaerica JCM9374 whole genome shotgun sequence.</title>
        <authorList>
            <person name="Suzuki T."/>
            <person name="Dohra H."/>
            <person name="Kodani S."/>
        </authorList>
    </citation>
    <scope>NUCLEOTIDE SEQUENCE [LARGE SCALE GENOMIC DNA]</scope>
    <source>
        <strain evidence="5">JCM 9374</strain>
    </source>
</reference>
<dbReference type="EMBL" id="BDCX01000011">
    <property type="protein sequence ID" value="GAT68768.1"/>
    <property type="molecule type" value="Genomic_DNA"/>
</dbReference>
<dbReference type="InterPro" id="IPR038152">
    <property type="entry name" value="Carbam_trans_C_sf"/>
</dbReference>
<dbReference type="OrthoDB" id="9780777at2"/>
<evidence type="ECO:0000256" key="1">
    <source>
        <dbReference type="ARBA" id="ARBA00006129"/>
    </source>
</evidence>
<dbReference type="PANTHER" id="PTHR34847">
    <property type="entry name" value="NODULATION PROTEIN U"/>
    <property type="match status" value="1"/>
</dbReference>
<dbReference type="RefSeq" id="WP_068899606.1">
    <property type="nucleotide sequence ID" value="NZ_BDCX01000011.1"/>
</dbReference>
<feature type="domain" description="Carbamoyltransferase" evidence="2">
    <location>
        <begin position="13"/>
        <end position="332"/>
    </location>
</feature>
<proteinExistence type="inferred from homology"/>
<dbReference type="CDD" id="cd24098">
    <property type="entry name" value="ASKHA_NBD_TobZ_N"/>
    <property type="match status" value="1"/>
</dbReference>
<dbReference type="GO" id="GO:0016740">
    <property type="term" value="F:transferase activity"/>
    <property type="evidence" value="ECO:0007669"/>
    <property type="project" value="UniProtKB-KW"/>
</dbReference>
<dbReference type="Gene3D" id="3.30.420.40">
    <property type="match status" value="2"/>
</dbReference>
<gene>
    <name evidence="4" type="ORF">PS9374_04433</name>
</gene>
<dbReference type="SUPFAM" id="SSF53067">
    <property type="entry name" value="Actin-like ATPase domain"/>
    <property type="match status" value="1"/>
</dbReference>
<dbReference type="Pfam" id="PF02543">
    <property type="entry name" value="Carbam_trans_N"/>
    <property type="match status" value="1"/>
</dbReference>
<name>A0A171DIQ2_9ACTN</name>
<dbReference type="InterPro" id="IPR003696">
    <property type="entry name" value="Carbtransf_dom"/>
</dbReference>
<keyword evidence="4" id="KW-0808">Transferase</keyword>
<evidence type="ECO:0000313" key="5">
    <source>
        <dbReference type="Proteomes" id="UP000077701"/>
    </source>
</evidence>
<dbReference type="InterPro" id="IPR031730">
    <property type="entry name" value="Carbam_trans_C"/>
</dbReference>
<accession>A0A171DIQ2</accession>
<evidence type="ECO:0000259" key="3">
    <source>
        <dbReference type="Pfam" id="PF16861"/>
    </source>
</evidence>
<sequence>MLVLGLNGWGRRSHDPAACLIADGQIVAFAEEERFTRYKHGFDSLPVHAARYCLDAVGVGLADVDAVTFGWDVPRLVSARAILPEHISSELEHFLPRKLFPRRSEPRFEFVDHHLAHAASALLYAEASSAAVLVIDGQGEEASATAYHGRDGKLTRLRTYPIGWSLGFFYEAACSYTGMRTYDAGKLMGLAAHGQPTDALDGLVRITADGYEFPHMATDHVRLGHSDDQEPIIAAWMQHFARSFSLPPNRLGSGTDVYAYRDVAATVQYVLEEAVLTMARDVLRTTGERVLALAGGIGFNATLNGKLRQLPEIDRLFVQPVAGDAGVALGSAALIAAESGDRISTLGGSLALGPEFNADAIRQALDEAGVRYSEPADIVGATADRITTGGLVGWFQGRAEVGPRALGSRSLLALPTERETRDRVNLQAKRREAWRPLAPSMQTEHASEILGEQLHLPYMVVTTRVTDSFRPLLGAVVHEDGTTRPQTVDAATHPLYHNLLGLLPHGIALNTSFNGRDEPIVATPAQALASSRELGLDALIIGPFLAELTDASEDSSWN</sequence>
<dbReference type="InterPro" id="IPR051338">
    <property type="entry name" value="NodU/CmcH_Carbamoyltrnsfr"/>
</dbReference>
<dbReference type="PANTHER" id="PTHR34847:SF1">
    <property type="entry name" value="NODULATION PROTEIN U"/>
    <property type="match status" value="1"/>
</dbReference>
<organism evidence="4 5">
    <name type="scientific">Planomonospora sphaerica</name>
    <dbReference type="NCBI Taxonomy" id="161355"/>
    <lineage>
        <taxon>Bacteria</taxon>
        <taxon>Bacillati</taxon>
        <taxon>Actinomycetota</taxon>
        <taxon>Actinomycetes</taxon>
        <taxon>Streptosporangiales</taxon>
        <taxon>Streptosporangiaceae</taxon>
        <taxon>Planomonospora</taxon>
    </lineage>
</organism>
<keyword evidence="5" id="KW-1185">Reference proteome</keyword>
<reference evidence="4 5" key="1">
    <citation type="journal article" date="2016" name="Genome Announc.">
        <title>Draft Genome Sequence of Planomonospora sphaerica JCM9374, a Rare Actinomycete.</title>
        <authorList>
            <person name="Dohra H."/>
            <person name="Suzuki T."/>
            <person name="Inoue Y."/>
            <person name="Kodani S."/>
        </authorList>
    </citation>
    <scope>NUCLEOTIDE SEQUENCE [LARGE SCALE GENOMIC DNA]</scope>
    <source>
        <strain evidence="4 5">JCM 9374</strain>
    </source>
</reference>
<dbReference type="AlphaFoldDB" id="A0A171DIQ2"/>
<evidence type="ECO:0000259" key="2">
    <source>
        <dbReference type="Pfam" id="PF02543"/>
    </source>
</evidence>
<comment type="caution">
    <text evidence="4">The sequence shown here is derived from an EMBL/GenBank/DDBJ whole genome shotgun (WGS) entry which is preliminary data.</text>
</comment>
<dbReference type="STRING" id="161355.PS9374_04433"/>
<feature type="domain" description="Carbamoyltransferase C-terminal" evidence="3">
    <location>
        <begin position="383"/>
        <end position="546"/>
    </location>
</feature>
<dbReference type="Gene3D" id="3.90.870.20">
    <property type="entry name" value="Carbamoyltransferase, C-terminal domain"/>
    <property type="match status" value="1"/>
</dbReference>
<dbReference type="InterPro" id="IPR043129">
    <property type="entry name" value="ATPase_NBD"/>
</dbReference>